<organism evidence="3 4">
    <name type="scientific">Olpidium bornovanus</name>
    <dbReference type="NCBI Taxonomy" id="278681"/>
    <lineage>
        <taxon>Eukaryota</taxon>
        <taxon>Fungi</taxon>
        <taxon>Fungi incertae sedis</taxon>
        <taxon>Olpidiomycota</taxon>
        <taxon>Olpidiomycotina</taxon>
        <taxon>Olpidiomycetes</taxon>
        <taxon>Olpidiales</taxon>
        <taxon>Olpidiaceae</taxon>
        <taxon>Olpidium</taxon>
    </lineage>
</organism>
<feature type="compositionally biased region" description="Basic residues" evidence="2">
    <location>
        <begin position="174"/>
        <end position="190"/>
    </location>
</feature>
<reference evidence="3 4" key="1">
    <citation type="journal article" name="Sci. Rep.">
        <title>Genome-scale phylogenetic analyses confirm Olpidium as the closest living zoosporic fungus to the non-flagellated, terrestrial fungi.</title>
        <authorList>
            <person name="Chang Y."/>
            <person name="Rochon D."/>
            <person name="Sekimoto S."/>
            <person name="Wang Y."/>
            <person name="Chovatia M."/>
            <person name="Sandor L."/>
            <person name="Salamov A."/>
            <person name="Grigoriev I.V."/>
            <person name="Stajich J.E."/>
            <person name="Spatafora J.W."/>
        </authorList>
    </citation>
    <scope>NUCLEOTIDE SEQUENCE [LARGE SCALE GENOMIC DNA]</scope>
    <source>
        <strain evidence="3">S191</strain>
    </source>
</reference>
<sequence length="903" mass="96147">HEADIVEKVGAVQEHLGEPRDELAGVARRGGQRRGPPAAPASPAGPEAVFPGGHAGAPQAARAELAERQRADELWGGLAPPPPPRPRGGPGRLEGRLRRLRAPGEREQGPEAGSRDNGGGAGPACRRRGPDGAGLRPPVPAHRKARRRGGHGGARGRQPPPAAGPRQAGEARKERRRREKRRRRRGRPRGSGRLAQTPGDRPGARPGDQFDRRRHPPVLRVRPRLRRRRLPGGRVRRRGRRAPLRQRSRRRRPDADRLRPPKVRKVVHPLRVDFRLCAGPVVVGPAEAAAGPREKGFRAARPGLLQRAVARLIASATRPISMSYAQIMPTADPPRSSQGVSAGLFTGSERVVDLLTGETRYETEGQNFWSRLVKAPVGSLLDVNGRLRDGRRFWSHEGHAIVSFEFADRAGHARRLVLVDAAITDVQQAASVPPFGASQQRLTSDSGAIALDKLFADARFAAKNMVLIATVSQEAGSAAETMATLVSAGEVLAGRKAKGGPRGKSAPRDREGARPSGGDAAAAPSRSLSFSGGGADADAFPDLHPLLREELEANRALTRELDGVADELAGAQRELARARLRERELMLDVSAAHGSLMALAQERDFEQAALLEAAAAAAEARAKRSSLVEERERLRRVIAGITGGWGVGPDGRLLARAAAGSDGGAAGKSVADALATFASGHAEAHAAAELLRRDLEERDRQLEKARRVLSRESRTREKLELRLGAAADDDDDDPLSPAGSAPPNRPASGTSTTSTTARALAPSPSPSPSAPPAVSAAAAASSKALPAGHLPLLTLDVAVGSSPLHLLDSRWTDEIARLDVPPRAKPDAAGAAAEWEKSAGERQDHRRAAANVLGVDLPADLASELENESEWEAMIAQFELDERRSAPTIRHRIYTADFAGSPY</sequence>
<comment type="caution">
    <text evidence="3">The sequence shown here is derived from an EMBL/GenBank/DDBJ whole genome shotgun (WGS) entry which is preliminary data.</text>
</comment>
<keyword evidence="1" id="KW-0175">Coiled coil</keyword>
<dbReference type="Proteomes" id="UP000673691">
    <property type="component" value="Unassembled WGS sequence"/>
</dbReference>
<feature type="region of interest" description="Disordered" evidence="2">
    <location>
        <begin position="1"/>
        <end position="262"/>
    </location>
</feature>
<keyword evidence="4" id="KW-1185">Reference proteome</keyword>
<protein>
    <submittedName>
        <fullName evidence="3">Uncharacterized protein</fullName>
    </submittedName>
</protein>
<evidence type="ECO:0000256" key="1">
    <source>
        <dbReference type="SAM" id="Coils"/>
    </source>
</evidence>
<feature type="region of interest" description="Disordered" evidence="2">
    <location>
        <begin position="721"/>
        <end position="774"/>
    </location>
</feature>
<accession>A0A8H7ZZV6</accession>
<gene>
    <name evidence="3" type="ORF">BJ554DRAFT_5101</name>
</gene>
<evidence type="ECO:0000256" key="2">
    <source>
        <dbReference type="SAM" id="MobiDB-lite"/>
    </source>
</evidence>
<dbReference type="EMBL" id="JAEFCI010002123">
    <property type="protein sequence ID" value="KAG5462446.1"/>
    <property type="molecule type" value="Genomic_DNA"/>
</dbReference>
<feature type="compositionally biased region" description="Basic and acidic residues" evidence="2">
    <location>
        <begin position="93"/>
        <end position="109"/>
    </location>
</feature>
<feature type="coiled-coil region" evidence="1">
    <location>
        <begin position="547"/>
        <end position="588"/>
    </location>
</feature>
<proteinExistence type="predicted"/>
<evidence type="ECO:0000313" key="4">
    <source>
        <dbReference type="Proteomes" id="UP000673691"/>
    </source>
</evidence>
<evidence type="ECO:0000313" key="3">
    <source>
        <dbReference type="EMBL" id="KAG5462446.1"/>
    </source>
</evidence>
<feature type="region of interest" description="Disordered" evidence="2">
    <location>
        <begin position="495"/>
        <end position="534"/>
    </location>
</feature>
<feature type="compositionally biased region" description="Basic residues" evidence="2">
    <location>
        <begin position="212"/>
        <end position="252"/>
    </location>
</feature>
<feature type="compositionally biased region" description="Basic residues" evidence="2">
    <location>
        <begin position="141"/>
        <end position="150"/>
    </location>
</feature>
<feature type="non-terminal residue" evidence="3">
    <location>
        <position position="1"/>
    </location>
</feature>
<name>A0A8H7ZZV6_9FUNG</name>
<dbReference type="AlphaFoldDB" id="A0A8H7ZZV6"/>
<feature type="compositionally biased region" description="Low complexity" evidence="2">
    <location>
        <begin position="735"/>
        <end position="762"/>
    </location>
</feature>
<feature type="compositionally biased region" description="Basic and acidic residues" evidence="2">
    <location>
        <begin position="64"/>
        <end position="73"/>
    </location>
</feature>